<reference evidence="1" key="1">
    <citation type="submission" date="2020-05" db="EMBL/GenBank/DDBJ databases">
        <authorList>
            <person name="Chiriac C."/>
            <person name="Salcher M."/>
            <person name="Ghai R."/>
            <person name="Kavagutti S V."/>
        </authorList>
    </citation>
    <scope>NUCLEOTIDE SEQUENCE</scope>
</reference>
<evidence type="ECO:0000313" key="1">
    <source>
        <dbReference type="EMBL" id="CAB5214092.1"/>
    </source>
</evidence>
<sequence>MTERILTDANGRKYITREPLLHLSQREWQGLTTDELKEIKDRFKLTGLNIAVAFRTVEAKLREKNT</sequence>
<gene>
    <name evidence="1" type="ORF">UFOVP195_14</name>
</gene>
<dbReference type="EMBL" id="LR798241">
    <property type="protein sequence ID" value="CAB5214092.1"/>
    <property type="molecule type" value="Genomic_DNA"/>
</dbReference>
<protein>
    <submittedName>
        <fullName evidence="1">Uncharacterized protein</fullName>
    </submittedName>
</protein>
<accession>A0A6J7WGB7</accession>
<organism evidence="1">
    <name type="scientific">uncultured Caudovirales phage</name>
    <dbReference type="NCBI Taxonomy" id="2100421"/>
    <lineage>
        <taxon>Viruses</taxon>
        <taxon>Duplodnaviria</taxon>
        <taxon>Heunggongvirae</taxon>
        <taxon>Uroviricota</taxon>
        <taxon>Caudoviricetes</taxon>
        <taxon>Peduoviridae</taxon>
        <taxon>Maltschvirus</taxon>
        <taxon>Maltschvirus maltsch</taxon>
    </lineage>
</organism>
<name>A0A6J7WGB7_9CAUD</name>
<proteinExistence type="predicted"/>